<gene>
    <name evidence="1" type="ORF">SPHINGO391_350543</name>
</gene>
<name>A0A5E7YAW6_9SPHN</name>
<evidence type="ECO:0000313" key="1">
    <source>
        <dbReference type="EMBL" id="VVT03730.1"/>
    </source>
</evidence>
<evidence type="ECO:0008006" key="3">
    <source>
        <dbReference type="Google" id="ProtNLM"/>
    </source>
</evidence>
<reference evidence="1 2" key="1">
    <citation type="submission" date="2019-09" db="EMBL/GenBank/DDBJ databases">
        <authorList>
            <person name="Dittami M. S."/>
        </authorList>
    </citation>
    <scope>NUCLEOTIDE SEQUENCE [LARGE SCALE GENOMIC DNA]</scope>
    <source>
        <strain evidence="1">SPHINGO391</strain>
    </source>
</reference>
<dbReference type="Pfam" id="PF05960">
    <property type="entry name" value="DUF885"/>
    <property type="match status" value="1"/>
</dbReference>
<protein>
    <recommendedName>
        <fullName evidence="3">Tat pathway signal protein</fullName>
    </recommendedName>
</protein>
<dbReference type="EMBL" id="CABVLI010000029">
    <property type="protein sequence ID" value="VVT03730.1"/>
    <property type="molecule type" value="Genomic_DNA"/>
</dbReference>
<dbReference type="PANTHER" id="PTHR33361:SF2">
    <property type="entry name" value="DUF885 DOMAIN-CONTAINING PROTEIN"/>
    <property type="match status" value="1"/>
</dbReference>
<evidence type="ECO:0000313" key="2">
    <source>
        <dbReference type="Proteomes" id="UP000326857"/>
    </source>
</evidence>
<sequence>MTSMTPNRRSVLGGLASSIILPVSADAQSSASLREALDAAGATDPDDALRLLAGFDAGALKPGDRLDLITARSGLSIDAAIARSRFGRTGRSLYRVTPTTGAWKAQRPDPAKIDADTAAVLADAETGIILPRLSLDRTVAALRAAAAHPAIDRQIAVLESLRDTAPSAPGVGRFRGGTDWYALQLERSLGSMTPAYAERRLYAELSRLQARAANLFDSVGAPKASIGDRYARLWRDERFLYPDTDDGRARAVADMNRMLGTARAHIRSAFGEVPPWSVAAGARALTTQEMAAGRGGYRDVPTPTRPGTYVVDLKEIRRRPRWTLPSVVAHELLPGHMIQLGLEGARPPHPLRVDYAAAFVEGWGIYAEQLADRAGAYADAHDALGHVHWLLFRVARSLVDLGIHLHGWSIERARDRLIEWQGEPAYFAPFDVELARIPLEPAARVAEAMAWLTMADHGRNRPPIAYARALLFEGRKRMTMNSGFIT</sequence>
<dbReference type="Proteomes" id="UP000326857">
    <property type="component" value="Unassembled WGS sequence"/>
</dbReference>
<proteinExistence type="predicted"/>
<dbReference type="InterPro" id="IPR010281">
    <property type="entry name" value="DUF885"/>
</dbReference>
<dbReference type="AlphaFoldDB" id="A0A5E7YAW6"/>
<organism evidence="1 2">
    <name type="scientific">Sphingomonas aurantiaca</name>
    <dbReference type="NCBI Taxonomy" id="185949"/>
    <lineage>
        <taxon>Bacteria</taxon>
        <taxon>Pseudomonadati</taxon>
        <taxon>Pseudomonadota</taxon>
        <taxon>Alphaproteobacteria</taxon>
        <taxon>Sphingomonadales</taxon>
        <taxon>Sphingomonadaceae</taxon>
        <taxon>Sphingomonas</taxon>
    </lineage>
</organism>
<accession>A0A5E7YAW6</accession>
<dbReference type="PANTHER" id="PTHR33361">
    <property type="entry name" value="GLR0591 PROTEIN"/>
    <property type="match status" value="1"/>
</dbReference>